<dbReference type="PANTHER" id="PTHR30546:SF23">
    <property type="entry name" value="FLAVOPROTEIN-LIKE PROTEIN YCP4-RELATED"/>
    <property type="match status" value="1"/>
</dbReference>
<dbReference type="InterPro" id="IPR005025">
    <property type="entry name" value="FMN_Rdtase-like_dom"/>
</dbReference>
<dbReference type="InterPro" id="IPR029039">
    <property type="entry name" value="Flavoprotein-like_sf"/>
</dbReference>
<dbReference type="Gene3D" id="3.40.50.360">
    <property type="match status" value="1"/>
</dbReference>
<dbReference type="AlphaFoldDB" id="A0A9X7P4V9"/>
<accession>A0A9X7P4V9</accession>
<protein>
    <submittedName>
        <fullName evidence="3">p-benzoquinone reductase</fullName>
        <ecNumber evidence="3">1.6.5.2</ecNumber>
    </submittedName>
</protein>
<sequence>MAGETKILVVFYSLYGNTAKLAQSIGTGVTEVPGCTAILRRVPETMPQETLMQLEQSAAYQKAQEEMKDIPIATLEDLQDVDGIIFGSPSHFGNAAAQLKQFIDATVPLWVKGQLVGKVGGVFCTSGSLHGGNEGTLITLLLPLLHHGMIIVGRTYEDYSLANAGTPYGASSTSGPNHDQRPTDQDLAIARSLGKRIATVAKKLKG</sequence>
<evidence type="ECO:0000259" key="2">
    <source>
        <dbReference type="PROSITE" id="PS50902"/>
    </source>
</evidence>
<comment type="caution">
    <text evidence="3">The sequence shown here is derived from an EMBL/GenBank/DDBJ whole genome shotgun (WGS) entry which is preliminary data.</text>
</comment>
<dbReference type="PROSITE" id="PS50902">
    <property type="entry name" value="FLAVODOXIN_LIKE"/>
    <property type="match status" value="1"/>
</dbReference>
<dbReference type="EMBL" id="PVXL01000078">
    <property type="protein sequence ID" value="PRR68966.1"/>
    <property type="molecule type" value="Genomic_DNA"/>
</dbReference>
<dbReference type="NCBIfam" id="NF002999">
    <property type="entry name" value="PRK03767.1"/>
    <property type="match status" value="1"/>
</dbReference>
<dbReference type="RefSeq" id="WP_054936732.1">
    <property type="nucleotide sequence ID" value="NZ_PVXL01000078.1"/>
</dbReference>
<dbReference type="GO" id="GO:0003955">
    <property type="term" value="F:NAD(P)H dehydrogenase (quinone) activity"/>
    <property type="evidence" value="ECO:0007669"/>
    <property type="project" value="UniProtKB-EC"/>
</dbReference>
<dbReference type="SUPFAM" id="SSF52218">
    <property type="entry name" value="Flavoproteins"/>
    <property type="match status" value="1"/>
</dbReference>
<dbReference type="InterPro" id="IPR008254">
    <property type="entry name" value="Flavodoxin/NO_synth"/>
</dbReference>
<proteinExistence type="inferred from homology"/>
<dbReference type="Pfam" id="PF03358">
    <property type="entry name" value="FMN_red"/>
    <property type="match status" value="1"/>
</dbReference>
<dbReference type="GO" id="GO:0010181">
    <property type="term" value="F:FMN binding"/>
    <property type="evidence" value="ECO:0007669"/>
    <property type="project" value="InterPro"/>
</dbReference>
<dbReference type="EC" id="1.6.5.2" evidence="3"/>
<dbReference type="Proteomes" id="UP000239430">
    <property type="component" value="Unassembled WGS sequence"/>
</dbReference>
<feature type="domain" description="Flavodoxin-like" evidence="2">
    <location>
        <begin position="7"/>
        <end position="198"/>
    </location>
</feature>
<keyword evidence="4" id="KW-1185">Reference proteome</keyword>
<comment type="similarity">
    <text evidence="1">Belongs to the WrbA family.</text>
</comment>
<name>A0A9X7P4V9_9FIRM</name>
<gene>
    <name evidence="3" type="primary">pnpB_2</name>
    <name evidence="3" type="ORF">MOST_32480</name>
</gene>
<dbReference type="GO" id="GO:0016020">
    <property type="term" value="C:membrane"/>
    <property type="evidence" value="ECO:0007669"/>
    <property type="project" value="TreeGrafter"/>
</dbReference>
<dbReference type="InterPro" id="IPR010089">
    <property type="entry name" value="Flavoprotein_WrbA-like"/>
</dbReference>
<dbReference type="GO" id="GO:0009055">
    <property type="term" value="F:electron transfer activity"/>
    <property type="evidence" value="ECO:0007669"/>
    <property type="project" value="InterPro"/>
</dbReference>
<dbReference type="PROSITE" id="PS00201">
    <property type="entry name" value="FLAVODOXIN"/>
    <property type="match status" value="1"/>
</dbReference>
<dbReference type="FunFam" id="3.40.50.360:FF:000001">
    <property type="entry name" value="NAD(P)H dehydrogenase (Quinone) FQR1-like"/>
    <property type="match status" value="1"/>
</dbReference>
<dbReference type="NCBIfam" id="TIGR01755">
    <property type="entry name" value="flav_wrbA"/>
    <property type="match status" value="1"/>
</dbReference>
<dbReference type="InterPro" id="IPR001226">
    <property type="entry name" value="Flavodoxin_CS"/>
</dbReference>
<reference evidence="3 4" key="1">
    <citation type="submission" date="2018-03" db="EMBL/GenBank/DDBJ databases">
        <title>Genome sequence of Moorella stamsii DSM 26217.</title>
        <authorList>
            <person name="Poehlein A."/>
            <person name="Daniel R."/>
        </authorList>
    </citation>
    <scope>NUCLEOTIDE SEQUENCE [LARGE SCALE GENOMIC DNA]</scope>
    <source>
        <strain evidence="4">DSM 26217</strain>
    </source>
</reference>
<dbReference type="PANTHER" id="PTHR30546">
    <property type="entry name" value="FLAVODOXIN-RELATED PROTEIN WRBA-RELATED"/>
    <property type="match status" value="1"/>
</dbReference>
<organism evidence="3 4">
    <name type="scientific">Neomoorella stamsii</name>
    <dbReference type="NCBI Taxonomy" id="1266720"/>
    <lineage>
        <taxon>Bacteria</taxon>
        <taxon>Bacillati</taxon>
        <taxon>Bacillota</taxon>
        <taxon>Clostridia</taxon>
        <taxon>Neomoorellales</taxon>
        <taxon>Neomoorellaceae</taxon>
        <taxon>Neomoorella</taxon>
    </lineage>
</organism>
<keyword evidence="3" id="KW-0560">Oxidoreductase</keyword>
<evidence type="ECO:0000313" key="3">
    <source>
        <dbReference type="EMBL" id="PRR68966.1"/>
    </source>
</evidence>
<evidence type="ECO:0000313" key="4">
    <source>
        <dbReference type="Proteomes" id="UP000239430"/>
    </source>
</evidence>
<evidence type="ECO:0000256" key="1">
    <source>
        <dbReference type="ARBA" id="ARBA00006961"/>
    </source>
</evidence>